<keyword evidence="5 7" id="KW-0472">Membrane</keyword>
<sequence length="406" mass="45694">MVRGFLTEVLRSAAESIRTNKLRAILTTLGIIIGVTTVIAVISVIAGIQNKVTSSFSSLGSNVIYVQKFPWVMGRRMQWWKLRKRKDITLDDYKAIKEFATSISFVAPEMHTRYTLKRKDKKVEDVTITGTSYELPKINQQDVEYGRFLSADDINYRKNVCVLGKDVVDNLFPNTEPIGQYIRISGSRFLIIGVLEQKGQMLGQSMDNIAIIPYTTYEKIYGTRRSITIAILADDRESATEEVRWILRNKRHLKENQEDDFAINSSDALIKSWNQLTRSIFLVMIAIASVALIVGGIGIMNIMLVSVTERTREIGIRKAIGAKKKEILMQFLVESVIVSLLGGIIGIVFGFGIAKVVSVFANIPFAMPVWGILIGFFFSFIVGVFFGYYPARKASMLNPVEALRYE</sequence>
<feature type="domain" description="MacB-like periplasmic core" evidence="9">
    <location>
        <begin position="25"/>
        <end position="240"/>
    </location>
</feature>
<dbReference type="GO" id="GO:0022857">
    <property type="term" value="F:transmembrane transporter activity"/>
    <property type="evidence" value="ECO:0007669"/>
    <property type="project" value="TreeGrafter"/>
</dbReference>
<comment type="subcellular location">
    <subcellularLocation>
        <location evidence="1">Cell membrane</location>
        <topology evidence="1">Multi-pass membrane protein</topology>
    </subcellularLocation>
</comment>
<dbReference type="Proteomes" id="UP000886110">
    <property type="component" value="Unassembled WGS sequence"/>
</dbReference>
<evidence type="ECO:0000256" key="5">
    <source>
        <dbReference type="ARBA" id="ARBA00023136"/>
    </source>
</evidence>
<dbReference type="Pfam" id="PF02687">
    <property type="entry name" value="FtsX"/>
    <property type="match status" value="1"/>
</dbReference>
<evidence type="ECO:0000256" key="6">
    <source>
        <dbReference type="ARBA" id="ARBA00038076"/>
    </source>
</evidence>
<feature type="transmembrane region" description="Helical" evidence="7">
    <location>
        <begin position="327"/>
        <end position="353"/>
    </location>
</feature>
<dbReference type="InterPro" id="IPR050250">
    <property type="entry name" value="Macrolide_Exporter_MacB"/>
</dbReference>
<keyword evidence="4 7" id="KW-1133">Transmembrane helix</keyword>
<feature type="domain" description="ABC3 transporter permease C-terminal" evidence="8">
    <location>
        <begin position="286"/>
        <end position="399"/>
    </location>
</feature>
<evidence type="ECO:0000259" key="9">
    <source>
        <dbReference type="Pfam" id="PF12704"/>
    </source>
</evidence>
<dbReference type="InterPro" id="IPR025857">
    <property type="entry name" value="MacB_PCD"/>
</dbReference>
<dbReference type="EMBL" id="DRTB01000079">
    <property type="protein sequence ID" value="HHE04649.1"/>
    <property type="molecule type" value="Genomic_DNA"/>
</dbReference>
<dbReference type="InterPro" id="IPR003838">
    <property type="entry name" value="ABC3_permease_C"/>
</dbReference>
<protein>
    <submittedName>
        <fullName evidence="10">FtsX-like permease family protein</fullName>
    </submittedName>
</protein>
<evidence type="ECO:0000259" key="8">
    <source>
        <dbReference type="Pfam" id="PF02687"/>
    </source>
</evidence>
<organism evidence="10">
    <name type="scientific">candidate division WOR-3 bacterium</name>
    <dbReference type="NCBI Taxonomy" id="2052148"/>
    <lineage>
        <taxon>Bacteria</taxon>
        <taxon>Bacteria division WOR-3</taxon>
    </lineage>
</organism>
<comment type="similarity">
    <text evidence="6">Belongs to the ABC-4 integral membrane protein family.</text>
</comment>
<evidence type="ECO:0000313" key="10">
    <source>
        <dbReference type="EMBL" id="HHE04649.1"/>
    </source>
</evidence>
<keyword evidence="3 7" id="KW-0812">Transmembrane</keyword>
<dbReference type="Pfam" id="PF12704">
    <property type="entry name" value="MacB_PCD"/>
    <property type="match status" value="1"/>
</dbReference>
<evidence type="ECO:0000256" key="4">
    <source>
        <dbReference type="ARBA" id="ARBA00022989"/>
    </source>
</evidence>
<dbReference type="GO" id="GO:0005886">
    <property type="term" value="C:plasma membrane"/>
    <property type="evidence" value="ECO:0007669"/>
    <property type="project" value="UniProtKB-SubCell"/>
</dbReference>
<evidence type="ECO:0000256" key="7">
    <source>
        <dbReference type="SAM" id="Phobius"/>
    </source>
</evidence>
<comment type="caution">
    <text evidence="10">The sequence shown here is derived from an EMBL/GenBank/DDBJ whole genome shotgun (WGS) entry which is preliminary data.</text>
</comment>
<feature type="transmembrane region" description="Helical" evidence="7">
    <location>
        <begin position="365"/>
        <end position="389"/>
    </location>
</feature>
<name>A0A7C5HJB1_UNCW3</name>
<feature type="transmembrane region" description="Helical" evidence="7">
    <location>
        <begin position="280"/>
        <end position="307"/>
    </location>
</feature>
<evidence type="ECO:0000256" key="1">
    <source>
        <dbReference type="ARBA" id="ARBA00004651"/>
    </source>
</evidence>
<reference evidence="10" key="1">
    <citation type="journal article" date="2020" name="mSystems">
        <title>Genome- and Community-Level Interaction Insights into Carbon Utilization and Element Cycling Functions of Hydrothermarchaeota in Hydrothermal Sediment.</title>
        <authorList>
            <person name="Zhou Z."/>
            <person name="Liu Y."/>
            <person name="Xu W."/>
            <person name="Pan J."/>
            <person name="Luo Z.H."/>
            <person name="Li M."/>
        </authorList>
    </citation>
    <scope>NUCLEOTIDE SEQUENCE [LARGE SCALE GENOMIC DNA]</scope>
    <source>
        <strain evidence="10">HyVt-74</strain>
    </source>
</reference>
<accession>A0A7C5HJB1</accession>
<feature type="transmembrane region" description="Helical" evidence="7">
    <location>
        <begin position="24"/>
        <end position="48"/>
    </location>
</feature>
<proteinExistence type="inferred from homology"/>
<evidence type="ECO:0000256" key="2">
    <source>
        <dbReference type="ARBA" id="ARBA00022475"/>
    </source>
</evidence>
<dbReference type="PANTHER" id="PTHR30572:SF4">
    <property type="entry name" value="ABC TRANSPORTER PERMEASE YTRF"/>
    <property type="match status" value="1"/>
</dbReference>
<keyword evidence="2" id="KW-1003">Cell membrane</keyword>
<dbReference type="PANTHER" id="PTHR30572">
    <property type="entry name" value="MEMBRANE COMPONENT OF TRANSPORTER-RELATED"/>
    <property type="match status" value="1"/>
</dbReference>
<evidence type="ECO:0000256" key="3">
    <source>
        <dbReference type="ARBA" id="ARBA00022692"/>
    </source>
</evidence>
<gene>
    <name evidence="10" type="ORF">ENL19_01145</name>
</gene>
<dbReference type="AlphaFoldDB" id="A0A7C5HJB1"/>